<sequence>MKTSTCDGAPAGSSEAGYRVMKFWRIVDWYSPTQYISESAFGMSRGGFDVRVIAQQYTGTTMSNTEAEPKQEETKPNSRLVDRAPFDESNKDADIILRTSDQVDFYVHKFLLSLISPVFATTFSLPQVIQSDGDEVVGDHRVVLMSEDSTSLFALLTWCDPRCTPKCSDLGDIQTVLRIADKYDMENVIRRVGEILHGMVTTIEEEPLKVYAIAIRYQLQPDVARVAARKTLRLTLEERANISELKHISGTALQNLHTTIFLAYELSKCLPPILTGSQRTWSMFGVQPISQASGIV</sequence>
<dbReference type="AlphaFoldDB" id="A0A369JNI8"/>
<evidence type="ECO:0000313" key="4">
    <source>
        <dbReference type="Proteomes" id="UP000076154"/>
    </source>
</evidence>
<dbReference type="SMART" id="SM00225">
    <property type="entry name" value="BTB"/>
    <property type="match status" value="1"/>
</dbReference>
<dbReference type="InterPro" id="IPR011333">
    <property type="entry name" value="SKP1/BTB/POZ_sf"/>
</dbReference>
<organism evidence="3 4">
    <name type="scientific">Hypsizygus marmoreus</name>
    <name type="common">White beech mushroom</name>
    <name type="synonym">Agaricus marmoreus</name>
    <dbReference type="NCBI Taxonomy" id="39966"/>
    <lineage>
        <taxon>Eukaryota</taxon>
        <taxon>Fungi</taxon>
        <taxon>Dikarya</taxon>
        <taxon>Basidiomycota</taxon>
        <taxon>Agaricomycotina</taxon>
        <taxon>Agaricomycetes</taxon>
        <taxon>Agaricomycetidae</taxon>
        <taxon>Agaricales</taxon>
        <taxon>Tricholomatineae</taxon>
        <taxon>Lyophyllaceae</taxon>
        <taxon>Hypsizygus</taxon>
    </lineage>
</organism>
<keyword evidence="4" id="KW-1185">Reference proteome</keyword>
<dbReference type="Pfam" id="PF00651">
    <property type="entry name" value="BTB"/>
    <property type="match status" value="1"/>
</dbReference>
<dbReference type="Gene3D" id="3.30.710.10">
    <property type="entry name" value="Potassium Channel Kv1.1, Chain A"/>
    <property type="match status" value="1"/>
</dbReference>
<feature type="region of interest" description="Disordered" evidence="1">
    <location>
        <begin position="60"/>
        <end position="84"/>
    </location>
</feature>
<feature type="domain" description="BTB" evidence="2">
    <location>
        <begin position="93"/>
        <end position="124"/>
    </location>
</feature>
<dbReference type="SUPFAM" id="SSF54695">
    <property type="entry name" value="POZ domain"/>
    <property type="match status" value="1"/>
</dbReference>
<evidence type="ECO:0000313" key="3">
    <source>
        <dbReference type="EMBL" id="RDB23801.1"/>
    </source>
</evidence>
<dbReference type="OrthoDB" id="2914220at2759"/>
<gene>
    <name evidence="3" type="ORF">Hypma_008962</name>
</gene>
<name>A0A369JNI8_HYPMA</name>
<evidence type="ECO:0000259" key="2">
    <source>
        <dbReference type="PROSITE" id="PS50097"/>
    </source>
</evidence>
<dbReference type="STRING" id="39966.A0A369JNI8"/>
<dbReference type="EMBL" id="LUEZ02000046">
    <property type="protein sequence ID" value="RDB23801.1"/>
    <property type="molecule type" value="Genomic_DNA"/>
</dbReference>
<reference evidence="3" key="1">
    <citation type="submission" date="2018-04" db="EMBL/GenBank/DDBJ databases">
        <title>Whole genome sequencing of Hypsizygus marmoreus.</title>
        <authorList>
            <person name="Choi I.-G."/>
            <person name="Min B."/>
            <person name="Kim J.-G."/>
            <person name="Kim S."/>
            <person name="Oh Y.-L."/>
            <person name="Kong W.-S."/>
            <person name="Park H."/>
            <person name="Jeong J."/>
            <person name="Song E.-S."/>
        </authorList>
    </citation>
    <scope>NUCLEOTIDE SEQUENCE [LARGE SCALE GENOMIC DNA]</scope>
    <source>
        <strain evidence="3">51987-8</strain>
    </source>
</reference>
<proteinExistence type="predicted"/>
<comment type="caution">
    <text evidence="3">The sequence shown here is derived from an EMBL/GenBank/DDBJ whole genome shotgun (WGS) entry which is preliminary data.</text>
</comment>
<dbReference type="Proteomes" id="UP000076154">
    <property type="component" value="Unassembled WGS sequence"/>
</dbReference>
<protein>
    <recommendedName>
        <fullName evidence="2">BTB domain-containing protein</fullName>
    </recommendedName>
</protein>
<dbReference type="CDD" id="cd18186">
    <property type="entry name" value="BTB_POZ_ZBTB_KLHL-like"/>
    <property type="match status" value="1"/>
</dbReference>
<dbReference type="InterPro" id="IPR000210">
    <property type="entry name" value="BTB/POZ_dom"/>
</dbReference>
<evidence type="ECO:0000256" key="1">
    <source>
        <dbReference type="SAM" id="MobiDB-lite"/>
    </source>
</evidence>
<accession>A0A369JNI8</accession>
<feature type="compositionally biased region" description="Basic and acidic residues" evidence="1">
    <location>
        <begin position="67"/>
        <end position="84"/>
    </location>
</feature>
<dbReference type="PROSITE" id="PS50097">
    <property type="entry name" value="BTB"/>
    <property type="match status" value="1"/>
</dbReference>
<dbReference type="InParanoid" id="A0A369JNI8"/>